<dbReference type="InterPro" id="IPR019651">
    <property type="entry name" value="Glutamate_DH_NAD-spec"/>
</dbReference>
<protein>
    <submittedName>
        <fullName evidence="1">NAD-specific glutamate dehydrogenase</fullName>
    </submittedName>
</protein>
<dbReference type="eggNOG" id="ENOG502Z9JM">
    <property type="taxonomic scope" value="Bacteria"/>
</dbReference>
<keyword evidence="2" id="KW-1185">Reference proteome</keyword>
<gene>
    <name evidence="1" type="ORF">H261_15552</name>
</gene>
<reference evidence="1 2" key="1">
    <citation type="journal article" date="2014" name="Genome Announc.">
        <title>Draft Genome Sequence of Magnetospirillum sp. Strain SO-1, a Freshwater Magnetotactic Bacterium Isolated from the Ol'khovka River, Russia.</title>
        <authorList>
            <person name="Grouzdev D.S."/>
            <person name="Dziuba M.V."/>
            <person name="Sukhacheva M.S."/>
            <person name="Mardanov A.V."/>
            <person name="Beletskiy A.V."/>
            <person name="Kuznetsov B.B."/>
            <person name="Skryabin K.G."/>
        </authorList>
    </citation>
    <scope>NUCLEOTIDE SEQUENCE [LARGE SCALE GENOMIC DNA]</scope>
    <source>
        <strain evidence="1 2">SO-1</strain>
    </source>
</reference>
<proteinExistence type="predicted"/>
<comment type="caution">
    <text evidence="1">The sequence shown here is derived from an EMBL/GenBank/DDBJ whole genome shotgun (WGS) entry which is preliminary data.</text>
</comment>
<dbReference type="EMBL" id="AONQ01000045">
    <property type="protein sequence ID" value="EME69018.1"/>
    <property type="molecule type" value="Genomic_DNA"/>
</dbReference>
<sequence length="703" mass="72540">MRHFQHRQPLGGVDFLAGSVGGDERHLGHEQAFSCLFATKGIIQLLDGHAGQGGPDATVHPPFGEGLGGGLQALGRGRDGIAVAGGDGAIHTGDGCIDILSLAFRQEVRIGAQRRLHRQHRPAGLHRRLGEQARRHIVLGVDQGVTQHVGHLVLGQAIGWLDRHLLLHPSGGLAGGDGQQAVGVHREGDADAGRASRHVGNAAQHETGQRAVLVDHLALALQHMDGHGGLAVLVGGEFLGHGHRDRGVARNDLFHDAAHGLDAEAQRRHVQQQGVGTDGQRLGLQGGADGDHLVRVDVGQGLAAEQVTHLAPHQRHAGRAAHQHHALDFRDLDPGVLDHAPADGHGLVHPGKGQGLQFVAGHGVPGRLAVHLDHPISGGAARQAFLGDAGGGQGLLGLARRDALDAVLLVALGQEALGDGVIDVVAAQSGIAPRGLDLEHALFHAQDGNVEGAAAQIVDGVEPLGGVIQAVGQGGRRGLVDQAQHLEAGQTGGVLGRRAGSVVEIGGNGDHGAVDALALGLFGAGLDGAQDVGRDLHRSQGPPGDLEPHHAAVGGHVQGVGQRAGQGLEVLGAAAHQALDRADHMVGGFQDHPPRVGPHRDGAVVAVIHHGRDQSLAVGIAQNLGRPVAGQRHHRIGGAQVDADRQAAFGFVGGRALAGFMKLQQHARATLRHGFSWRGPLRPAWRGISGGWSGGRPPPDGRR</sequence>
<dbReference type="STRING" id="1244869.H261_15552"/>
<evidence type="ECO:0000313" key="1">
    <source>
        <dbReference type="EMBL" id="EME69018.1"/>
    </source>
</evidence>
<evidence type="ECO:0000313" key="2">
    <source>
        <dbReference type="Proteomes" id="UP000011744"/>
    </source>
</evidence>
<accession>M3A883</accession>
<dbReference type="Pfam" id="PF10712">
    <property type="entry name" value="NAD-GH"/>
    <property type="match status" value="1"/>
</dbReference>
<dbReference type="AlphaFoldDB" id="M3A883"/>
<dbReference type="Proteomes" id="UP000011744">
    <property type="component" value="Unassembled WGS sequence"/>
</dbReference>
<organism evidence="1 2">
    <name type="scientific">Paramagnetospirillum caucaseum</name>
    <dbReference type="NCBI Taxonomy" id="1244869"/>
    <lineage>
        <taxon>Bacteria</taxon>
        <taxon>Pseudomonadati</taxon>
        <taxon>Pseudomonadota</taxon>
        <taxon>Alphaproteobacteria</taxon>
        <taxon>Rhodospirillales</taxon>
        <taxon>Magnetospirillaceae</taxon>
        <taxon>Paramagnetospirillum</taxon>
    </lineage>
</organism>
<name>M3A883_9PROT</name>